<name>A0A0F9URK6_9ZZZZ</name>
<dbReference type="InterPro" id="IPR036249">
    <property type="entry name" value="Thioredoxin-like_sf"/>
</dbReference>
<dbReference type="AlphaFoldDB" id="A0A0F9URK6"/>
<organism evidence="1">
    <name type="scientific">marine sediment metagenome</name>
    <dbReference type="NCBI Taxonomy" id="412755"/>
    <lineage>
        <taxon>unclassified sequences</taxon>
        <taxon>metagenomes</taxon>
        <taxon>ecological metagenomes</taxon>
    </lineage>
</organism>
<proteinExistence type="predicted"/>
<accession>A0A0F9URK6</accession>
<dbReference type="Gene3D" id="3.40.30.10">
    <property type="entry name" value="Glutaredoxin"/>
    <property type="match status" value="1"/>
</dbReference>
<dbReference type="SUPFAM" id="SSF52833">
    <property type="entry name" value="Thioredoxin-like"/>
    <property type="match status" value="1"/>
</dbReference>
<reference evidence="1" key="1">
    <citation type="journal article" date="2015" name="Nature">
        <title>Complex archaea that bridge the gap between prokaryotes and eukaryotes.</title>
        <authorList>
            <person name="Spang A."/>
            <person name="Saw J.H."/>
            <person name="Jorgensen S.L."/>
            <person name="Zaremba-Niedzwiedzka K."/>
            <person name="Martijn J."/>
            <person name="Lind A.E."/>
            <person name="van Eijk R."/>
            <person name="Schleper C."/>
            <person name="Guy L."/>
            <person name="Ettema T.J."/>
        </authorList>
    </citation>
    <scope>NUCLEOTIDE SEQUENCE</scope>
</reference>
<comment type="caution">
    <text evidence="1">The sequence shown here is derived from an EMBL/GenBank/DDBJ whole genome shotgun (WGS) entry which is preliminary data.</text>
</comment>
<sequence length="128" mass="14213">MRLRTAFLSLSVAAGLALSPMIAAAQTMLVMVEEQGCVWCARWNDQIAPIYPKTQAGKAAPLRRVDINDEKPADLHFARSLHYTPTFVLMVDGKEISRIEGYPGEDFFWGVLEKMLSDADLMPDPAKS</sequence>
<dbReference type="EMBL" id="LAZR01000079">
    <property type="protein sequence ID" value="KKN94284.1"/>
    <property type="molecule type" value="Genomic_DNA"/>
</dbReference>
<protein>
    <recommendedName>
        <fullName evidence="2">Thioredoxin-like fold domain-containing protein</fullName>
    </recommendedName>
</protein>
<gene>
    <name evidence="1" type="ORF">LCGC14_0188970</name>
</gene>
<evidence type="ECO:0000313" key="1">
    <source>
        <dbReference type="EMBL" id="KKN94284.1"/>
    </source>
</evidence>
<evidence type="ECO:0008006" key="2">
    <source>
        <dbReference type="Google" id="ProtNLM"/>
    </source>
</evidence>